<evidence type="ECO:0000313" key="2">
    <source>
        <dbReference type="EMBL" id="CAL4765244.1"/>
    </source>
</evidence>
<dbReference type="Proteomes" id="UP001152797">
    <property type="component" value="Unassembled WGS sequence"/>
</dbReference>
<dbReference type="EMBL" id="CAMXCT010000376">
    <property type="protein sequence ID" value="CAI3977932.1"/>
    <property type="molecule type" value="Genomic_DNA"/>
</dbReference>
<evidence type="ECO:0000313" key="3">
    <source>
        <dbReference type="Proteomes" id="UP001152797"/>
    </source>
</evidence>
<organism evidence="1">
    <name type="scientific">Cladocopium goreaui</name>
    <dbReference type="NCBI Taxonomy" id="2562237"/>
    <lineage>
        <taxon>Eukaryota</taxon>
        <taxon>Sar</taxon>
        <taxon>Alveolata</taxon>
        <taxon>Dinophyceae</taxon>
        <taxon>Suessiales</taxon>
        <taxon>Symbiodiniaceae</taxon>
        <taxon>Cladocopium</taxon>
    </lineage>
</organism>
<gene>
    <name evidence="1" type="ORF">C1SCF055_LOCUS6029</name>
</gene>
<dbReference type="AlphaFoldDB" id="A0A9P1FL23"/>
<reference evidence="2 3" key="2">
    <citation type="submission" date="2024-05" db="EMBL/GenBank/DDBJ databases">
        <authorList>
            <person name="Chen Y."/>
            <person name="Shah S."/>
            <person name="Dougan E. K."/>
            <person name="Thang M."/>
            <person name="Chan C."/>
        </authorList>
    </citation>
    <scope>NUCLEOTIDE SEQUENCE [LARGE SCALE GENOMIC DNA]</scope>
</reference>
<proteinExistence type="predicted"/>
<protein>
    <submittedName>
        <fullName evidence="1">Uncharacterized protein</fullName>
    </submittedName>
</protein>
<evidence type="ECO:0000313" key="1">
    <source>
        <dbReference type="EMBL" id="CAI3977932.1"/>
    </source>
</evidence>
<name>A0A9P1FL23_9DINO</name>
<accession>A0A9P1FL23</accession>
<keyword evidence="3" id="KW-1185">Reference proteome</keyword>
<comment type="caution">
    <text evidence="1">The sequence shown here is derived from an EMBL/GenBank/DDBJ whole genome shotgun (WGS) entry which is preliminary data.</text>
</comment>
<dbReference type="EMBL" id="CAMXCT020000376">
    <property type="protein sequence ID" value="CAL1131307.1"/>
    <property type="molecule type" value="Genomic_DNA"/>
</dbReference>
<dbReference type="EMBL" id="CAMXCT030000376">
    <property type="protein sequence ID" value="CAL4765244.1"/>
    <property type="molecule type" value="Genomic_DNA"/>
</dbReference>
<sequence length="507" mass="56336">MSGAPDDGQYVPAMKLMWDEVDRRFDPKYVLGEAGHQFCQSYSVRAAHPEFPYALHCLSLMCALANGARVAIFATAPSPLTLVAVNVNYAQTRKSSMTGHAEALGQELDTVILENAMSKLQQESFEEGAAQVLRYLKPRIASATVASATPEEWFHRCSADWNQVRNADKLPGDWSGRCWYGLLGNFDEAYDFLLSLGLLSDSNATTREKSKSKVNPYQSAFNKLLQFGSSARATKTAGSYGENPGKTISLGITCNMHPAFYIPMERGELGSHAASTKERFLISTGRPVQPHEDIPADFCLPEGVSPYRWVPLTPEIADLIGVAKEATSPDAAAQEWAEARLEDEAAAQLTQNAAGELLDDKLTRIRFRRSEAAPNGFEAEWRVANRNFAIPEVCRLRNCVTPGHLQRAYALLQLVQRLKHIALGDAAASPDLPPPQEDVRADDLGALRIPYMCLKTLLRPKLAQVFQRWAMTKKVTRLQRSRRRNMCQNCQHQWAIQDCRSQNLAQP</sequence>
<reference evidence="1" key="1">
    <citation type="submission" date="2022-10" db="EMBL/GenBank/DDBJ databases">
        <authorList>
            <person name="Chen Y."/>
            <person name="Dougan E. K."/>
            <person name="Chan C."/>
            <person name="Rhodes N."/>
            <person name="Thang M."/>
        </authorList>
    </citation>
    <scope>NUCLEOTIDE SEQUENCE</scope>
</reference>